<dbReference type="SUPFAM" id="SSF160527">
    <property type="entry name" value="V-type ATPase subunit E-like"/>
    <property type="match status" value="1"/>
</dbReference>
<comment type="caution">
    <text evidence="5">The sequence shown here is derived from an EMBL/GenBank/DDBJ whole genome shotgun (WGS) entry which is preliminary data.</text>
</comment>
<keyword evidence="4" id="KW-0375">Hydrogen ion transport</keyword>
<dbReference type="GO" id="GO:0033178">
    <property type="term" value="C:proton-transporting two-sector ATPase complex, catalytic domain"/>
    <property type="evidence" value="ECO:0007669"/>
    <property type="project" value="InterPro"/>
</dbReference>
<name>A0A7X2SZS8_9CLOT</name>
<dbReference type="Pfam" id="PF01991">
    <property type="entry name" value="vATP-synt_E"/>
    <property type="match status" value="1"/>
</dbReference>
<dbReference type="Proteomes" id="UP000460287">
    <property type="component" value="Unassembled WGS sequence"/>
</dbReference>
<dbReference type="GO" id="GO:0046933">
    <property type="term" value="F:proton-transporting ATP synthase activity, rotational mechanism"/>
    <property type="evidence" value="ECO:0007669"/>
    <property type="project" value="UniProtKB-UniRule"/>
</dbReference>
<organism evidence="5 6">
    <name type="scientific">Inconstantimicrobium porci</name>
    <dbReference type="NCBI Taxonomy" id="2652291"/>
    <lineage>
        <taxon>Bacteria</taxon>
        <taxon>Bacillati</taxon>
        <taxon>Bacillota</taxon>
        <taxon>Clostridia</taxon>
        <taxon>Eubacteriales</taxon>
        <taxon>Clostridiaceae</taxon>
        <taxon>Inconstantimicrobium</taxon>
    </lineage>
</organism>
<dbReference type="GO" id="GO:0005524">
    <property type="term" value="F:ATP binding"/>
    <property type="evidence" value="ECO:0007669"/>
    <property type="project" value="UniProtKB-UniRule"/>
</dbReference>
<gene>
    <name evidence="4" type="primary">atpE</name>
    <name evidence="5" type="ORF">FYJ33_00180</name>
</gene>
<dbReference type="Gene3D" id="1.20.5.620">
    <property type="entry name" value="F1F0 ATP synthase subunit B, membrane domain"/>
    <property type="match status" value="1"/>
</dbReference>
<dbReference type="GO" id="GO:0042777">
    <property type="term" value="P:proton motive force-driven plasma membrane ATP synthesis"/>
    <property type="evidence" value="ECO:0007669"/>
    <property type="project" value="UniProtKB-UniRule"/>
</dbReference>
<keyword evidence="6" id="KW-1185">Reference proteome</keyword>
<sequence>MANLENLTSKILHDAKMQSEELVQNAENEKAKIISKRIAEANEIATSGLEKAKSEAATRKERIISNAHLQVRNKKLESKGKVISTVFDKAVENLTQLDSEIVLTYFKNAILSMNIEGDESIIVNEKTKNMITNAFVSEINAELSKAGKKGELKLSNETRDIKGGFILEKNGIEVNNTFEALVNSLKEDLEYEVANVLFN</sequence>
<dbReference type="EMBL" id="VULX01000001">
    <property type="protein sequence ID" value="MSR89866.1"/>
    <property type="molecule type" value="Genomic_DNA"/>
</dbReference>
<proteinExistence type="inferred from homology"/>
<comment type="similarity">
    <text evidence="1 4">Belongs to the V-ATPase E subunit family.</text>
</comment>
<evidence type="ECO:0000313" key="5">
    <source>
        <dbReference type="EMBL" id="MSR89866.1"/>
    </source>
</evidence>
<dbReference type="AlphaFoldDB" id="A0A7X2SZS8"/>
<dbReference type="RefSeq" id="WP_154529756.1">
    <property type="nucleotide sequence ID" value="NZ_JAQXTV010000075.1"/>
</dbReference>
<dbReference type="GO" id="GO:0046961">
    <property type="term" value="F:proton-transporting ATPase activity, rotational mechanism"/>
    <property type="evidence" value="ECO:0007669"/>
    <property type="project" value="InterPro"/>
</dbReference>
<keyword evidence="2 4" id="KW-0813">Transport</keyword>
<protein>
    <recommendedName>
        <fullName evidence="4">V-type proton ATPase subunit E</fullName>
    </recommendedName>
    <alternativeName>
        <fullName evidence="4">V-ATPase subunit E</fullName>
    </alternativeName>
</protein>
<keyword evidence="4" id="KW-0066">ATP synthesis</keyword>
<dbReference type="Gene3D" id="3.30.2320.30">
    <property type="entry name" value="ATP synthase, E subunit, C-terminal"/>
    <property type="match status" value="1"/>
</dbReference>
<evidence type="ECO:0000256" key="4">
    <source>
        <dbReference type="HAMAP-Rule" id="MF_00311"/>
    </source>
</evidence>
<evidence type="ECO:0000256" key="3">
    <source>
        <dbReference type="ARBA" id="ARBA00023065"/>
    </source>
</evidence>
<evidence type="ECO:0000256" key="2">
    <source>
        <dbReference type="ARBA" id="ARBA00022448"/>
    </source>
</evidence>
<keyword evidence="3 4" id="KW-0406">Ion transport</keyword>
<comment type="function">
    <text evidence="4">Produces ATP from ADP in the presence of a proton gradient across the membrane.</text>
</comment>
<dbReference type="HAMAP" id="MF_00311">
    <property type="entry name" value="ATP_synth_E_arch"/>
    <property type="match status" value="1"/>
</dbReference>
<evidence type="ECO:0000313" key="6">
    <source>
        <dbReference type="Proteomes" id="UP000460287"/>
    </source>
</evidence>
<dbReference type="InterPro" id="IPR038495">
    <property type="entry name" value="ATPase_E_C"/>
</dbReference>
<accession>A0A7X2SZS8</accession>
<evidence type="ECO:0000256" key="1">
    <source>
        <dbReference type="ARBA" id="ARBA00005901"/>
    </source>
</evidence>
<reference evidence="5 6" key="1">
    <citation type="submission" date="2019-08" db="EMBL/GenBank/DDBJ databases">
        <title>In-depth cultivation of the pig gut microbiome towards novel bacterial diversity and tailored functional studies.</title>
        <authorList>
            <person name="Wylensek D."/>
            <person name="Hitch T.C.A."/>
            <person name="Clavel T."/>
        </authorList>
    </citation>
    <scope>NUCLEOTIDE SEQUENCE [LARGE SCALE GENOMIC DNA]</scope>
    <source>
        <strain evidence="5 6">WCA-383-APC-5B</strain>
    </source>
</reference>
<dbReference type="InterPro" id="IPR002842">
    <property type="entry name" value="ATPase_V1_Esu"/>
</dbReference>